<dbReference type="RefSeq" id="WP_086322823.1">
    <property type="nucleotide sequence ID" value="NZ_NGKW01000001.1"/>
</dbReference>
<comment type="caution">
    <text evidence="3">The sequence shown here is derived from an EMBL/GenBank/DDBJ whole genome shotgun (WGS) entry which is preliminary data.</text>
</comment>
<accession>A0A242BJZ7</accession>
<proteinExistence type="predicted"/>
<reference evidence="3 4" key="1">
    <citation type="submission" date="2017-05" db="EMBL/GenBank/DDBJ databases">
        <title>The Genome Sequence of Enterococcus faecium 7H8_DIV0219.</title>
        <authorList>
            <consortium name="The Broad Institute Genomics Platform"/>
            <consortium name="The Broad Institute Genomic Center for Infectious Diseases"/>
            <person name="Earl A."/>
            <person name="Manson A."/>
            <person name="Schwartman J."/>
            <person name="Gilmore M."/>
            <person name="Abouelleil A."/>
            <person name="Cao P."/>
            <person name="Chapman S."/>
            <person name="Cusick C."/>
            <person name="Shea T."/>
            <person name="Young S."/>
            <person name="Neafsey D."/>
            <person name="Nusbaum C."/>
            <person name="Birren B."/>
        </authorList>
    </citation>
    <scope>NUCLEOTIDE SEQUENCE [LARGE SCALE GENOMIC DNA]</scope>
    <source>
        <strain evidence="3 4">7H8_DIV0219</strain>
    </source>
</reference>
<dbReference type="EMBL" id="NGKW01000001">
    <property type="protein sequence ID" value="OTN95699.1"/>
    <property type="molecule type" value="Genomic_DNA"/>
</dbReference>
<dbReference type="EMBL" id="NGKW01000005">
    <property type="protein sequence ID" value="OTN93144.1"/>
    <property type="molecule type" value="Genomic_DNA"/>
</dbReference>
<protein>
    <submittedName>
        <fullName evidence="3">Uncharacterized protein</fullName>
    </submittedName>
</protein>
<dbReference type="Proteomes" id="UP000194885">
    <property type="component" value="Unassembled WGS sequence"/>
</dbReference>
<evidence type="ECO:0000313" key="3">
    <source>
        <dbReference type="EMBL" id="OTN95699.1"/>
    </source>
</evidence>
<gene>
    <name evidence="3" type="ORF">A5810_000004</name>
    <name evidence="2" type="ORF">A5810_002018</name>
    <name evidence="1" type="ORF">A5810_002603</name>
</gene>
<evidence type="ECO:0000313" key="2">
    <source>
        <dbReference type="EMBL" id="OTN94118.1"/>
    </source>
</evidence>
<sequence length="70" mass="8190">MEIPFDRFSCVTSFEGKDILVLVNLDKEEALALFMKHVVRFSHELDIPISVILREVLILRKELLLFDRTS</sequence>
<dbReference type="EMBL" id="NGKW01000003">
    <property type="protein sequence ID" value="OTN94118.1"/>
    <property type="molecule type" value="Genomic_DNA"/>
</dbReference>
<organism evidence="3 4">
    <name type="scientific">Enterococcus faecium</name>
    <name type="common">Streptococcus faecium</name>
    <dbReference type="NCBI Taxonomy" id="1352"/>
    <lineage>
        <taxon>Bacteria</taxon>
        <taxon>Bacillati</taxon>
        <taxon>Bacillota</taxon>
        <taxon>Bacilli</taxon>
        <taxon>Lactobacillales</taxon>
        <taxon>Enterococcaceae</taxon>
        <taxon>Enterococcus</taxon>
    </lineage>
</organism>
<name>A0A242BJZ7_ENTFC</name>
<evidence type="ECO:0000313" key="4">
    <source>
        <dbReference type="Proteomes" id="UP000194885"/>
    </source>
</evidence>
<evidence type="ECO:0000313" key="1">
    <source>
        <dbReference type="EMBL" id="OTN93144.1"/>
    </source>
</evidence>
<dbReference type="AlphaFoldDB" id="A0A242BJZ7"/>